<dbReference type="AlphaFoldDB" id="A0AA36JWN9"/>
<dbReference type="EMBL" id="FN597254">
    <property type="protein sequence ID" value="CBI12924.1"/>
    <property type="molecule type" value="Genomic_DNA"/>
</dbReference>
<protein>
    <submittedName>
        <fullName evidence="1">Uncharacterized protein</fullName>
    </submittedName>
</protein>
<dbReference type="Proteomes" id="UP000001517">
    <property type="component" value="Chromosome"/>
</dbReference>
<organism evidence="1 2">
    <name type="scientific">Streptococcus gallolyticus (strain UCN34)</name>
    <dbReference type="NCBI Taxonomy" id="637909"/>
    <lineage>
        <taxon>Bacteria</taxon>
        <taxon>Bacillati</taxon>
        <taxon>Bacillota</taxon>
        <taxon>Bacilli</taxon>
        <taxon>Lactobacillales</taxon>
        <taxon>Streptococcaceae</taxon>
        <taxon>Streptococcus</taxon>
    </lineage>
</organism>
<accession>A0AA36JWN9</accession>
<dbReference type="KEGG" id="sga:GALLO_0432"/>
<reference evidence="1 2" key="1">
    <citation type="journal article" date="2010" name="J. Bacteriol.">
        <title>Genome sequence of Streptococcus gallolyticus: insights into its adaptation to the bovine rumen and its ability to cause endocarditis.</title>
        <authorList>
            <person name="Rusniok C."/>
            <person name="Couve E."/>
            <person name="Da Cunha V."/>
            <person name="El Gana R."/>
            <person name="Zidane N."/>
            <person name="Bouchier C."/>
            <person name="Poyart C."/>
            <person name="Leclercq R."/>
            <person name="Trieu-Cuot P."/>
            <person name="Glaser P."/>
        </authorList>
    </citation>
    <scope>NUCLEOTIDE SEQUENCE [LARGE SCALE GENOMIC DNA]</scope>
    <source>
        <strain evidence="1 2">UCN34</strain>
    </source>
</reference>
<evidence type="ECO:0000313" key="2">
    <source>
        <dbReference type="Proteomes" id="UP000001517"/>
    </source>
</evidence>
<gene>
    <name evidence="1" type="ordered locus">GALLO_0432</name>
</gene>
<name>A0AA36JWN9_STRG3</name>
<dbReference type="RefSeq" id="WP_012961480.1">
    <property type="nucleotide sequence ID" value="NC_013798.1"/>
</dbReference>
<evidence type="ECO:0000313" key="1">
    <source>
        <dbReference type="EMBL" id="CBI12924.1"/>
    </source>
</evidence>
<proteinExistence type="predicted"/>
<sequence length="160" mass="18722">MNLKQVRLLEACYAYLLTKTEKSVKEKLIGCKMIFKFNHSLLSFKTYEEKYDTYDFIENKLGELELKPDYRSLTKVRDIYDALNITNFKLQSLRMIEDSEIAKKIIFKLLTQADLESLEQSYPEIKANDFIYEVHNLTINANFACMKLPENATLELIAIA</sequence>